<keyword evidence="3" id="KW-1185">Reference proteome</keyword>
<dbReference type="RefSeq" id="WP_076603517.1">
    <property type="nucleotide sequence ID" value="NZ_FTMD01000013.1"/>
</dbReference>
<accession>A0A1N7A4X1</accession>
<evidence type="ECO:0000313" key="2">
    <source>
        <dbReference type="EMBL" id="SIR34137.1"/>
    </source>
</evidence>
<dbReference type="Pfam" id="PF04230">
    <property type="entry name" value="PS_pyruv_trans"/>
    <property type="match status" value="1"/>
</dbReference>
<organism evidence="2 3">
    <name type="scientific">Aromatoleum tolulyticum</name>
    <dbReference type="NCBI Taxonomy" id="34027"/>
    <lineage>
        <taxon>Bacteria</taxon>
        <taxon>Pseudomonadati</taxon>
        <taxon>Pseudomonadota</taxon>
        <taxon>Betaproteobacteria</taxon>
        <taxon>Rhodocyclales</taxon>
        <taxon>Rhodocyclaceae</taxon>
        <taxon>Aromatoleum</taxon>
    </lineage>
</organism>
<keyword evidence="2" id="KW-0808">Transferase</keyword>
<name>A0A1N7A4X1_9RHOO</name>
<dbReference type="STRING" id="34027.SAMN05421829_11388"/>
<evidence type="ECO:0000259" key="1">
    <source>
        <dbReference type="Pfam" id="PF04230"/>
    </source>
</evidence>
<reference evidence="3" key="1">
    <citation type="submission" date="2017-01" db="EMBL/GenBank/DDBJ databases">
        <authorList>
            <person name="Varghese N."/>
            <person name="Submissions S."/>
        </authorList>
    </citation>
    <scope>NUCLEOTIDE SEQUENCE [LARGE SCALE GENOMIC DNA]</scope>
    <source>
        <strain evidence="3">ATCC 51758</strain>
    </source>
</reference>
<feature type="domain" description="Polysaccharide pyruvyl transferase" evidence="1">
    <location>
        <begin position="86"/>
        <end position="204"/>
    </location>
</feature>
<proteinExistence type="predicted"/>
<sequence length="268" mass="29911">MAIKLYWCRGKGRDDPGQRNFGDYLSPLIVEMAARKPVEYAPIHKADMMAIGSIMNREQKAKRFLVPRCLHVWGSGTDAPEREYSARHHYHAVRGRLTREQIEGGESLQKMALGDPGLLADRWWEGRPKPAKRFTLGFIPHYVDQTAPIVEQVGALPGVKVIDVYWPVEEVLKAIQECHLIVSSSMHGLIVSDAFGVPNRRIAISRGMISDYKFADYYSAFGIAEPACLTPEDFLASATRGFEALVGECERPGIEGIKDNLLAVFPSL</sequence>
<dbReference type="InterPro" id="IPR007345">
    <property type="entry name" value="Polysacch_pyruvyl_Trfase"/>
</dbReference>
<dbReference type="AlphaFoldDB" id="A0A1N7A4X1"/>
<dbReference type="EMBL" id="FTMD01000013">
    <property type="protein sequence ID" value="SIR34137.1"/>
    <property type="molecule type" value="Genomic_DNA"/>
</dbReference>
<dbReference type="GO" id="GO:0016740">
    <property type="term" value="F:transferase activity"/>
    <property type="evidence" value="ECO:0007669"/>
    <property type="project" value="UniProtKB-KW"/>
</dbReference>
<dbReference type="OrthoDB" id="9803627at2"/>
<protein>
    <submittedName>
        <fullName evidence="2">Polysaccharide pyruvyl transferase</fullName>
    </submittedName>
</protein>
<dbReference type="Proteomes" id="UP000186819">
    <property type="component" value="Unassembled WGS sequence"/>
</dbReference>
<evidence type="ECO:0000313" key="3">
    <source>
        <dbReference type="Proteomes" id="UP000186819"/>
    </source>
</evidence>
<gene>
    <name evidence="2" type="ORF">SAMN05421829_11388</name>
</gene>